<protein>
    <submittedName>
        <fullName evidence="9">Kinase-like protein</fullName>
    </submittedName>
</protein>
<dbReference type="InterPro" id="IPR017441">
    <property type="entry name" value="Protein_kinase_ATP_BS"/>
</dbReference>
<feature type="domain" description="Protein kinase" evidence="8">
    <location>
        <begin position="29"/>
        <end position="356"/>
    </location>
</feature>
<evidence type="ECO:0000256" key="4">
    <source>
        <dbReference type="ARBA" id="ARBA00022777"/>
    </source>
</evidence>
<dbReference type="Gene3D" id="3.30.200.20">
    <property type="entry name" value="Phosphorylase Kinase, domain 1"/>
    <property type="match status" value="1"/>
</dbReference>
<evidence type="ECO:0000256" key="3">
    <source>
        <dbReference type="ARBA" id="ARBA00022741"/>
    </source>
</evidence>
<keyword evidence="3 6" id="KW-0547">Nucleotide-binding</keyword>
<evidence type="ECO:0000313" key="9">
    <source>
        <dbReference type="EMBL" id="ODQ63641.1"/>
    </source>
</evidence>
<dbReference type="SUPFAM" id="SSF56112">
    <property type="entry name" value="Protein kinase-like (PK-like)"/>
    <property type="match status" value="1"/>
</dbReference>
<gene>
    <name evidence="9" type="ORF">NADFUDRAFT_12633</name>
</gene>
<comment type="similarity">
    <text evidence="7">Belongs to the protein kinase superfamily.</text>
</comment>
<dbReference type="Proteomes" id="UP000095009">
    <property type="component" value="Unassembled WGS sequence"/>
</dbReference>
<evidence type="ECO:0000256" key="5">
    <source>
        <dbReference type="ARBA" id="ARBA00022840"/>
    </source>
</evidence>
<dbReference type="Gene3D" id="1.10.510.10">
    <property type="entry name" value="Transferase(Phosphotransferase) domain 1"/>
    <property type="match status" value="1"/>
</dbReference>
<name>A0A1E3PE28_9ASCO</name>
<dbReference type="Pfam" id="PF00069">
    <property type="entry name" value="Pkinase"/>
    <property type="match status" value="1"/>
</dbReference>
<dbReference type="PROSITE" id="PS50011">
    <property type="entry name" value="PROTEIN_KINASE_DOM"/>
    <property type="match status" value="1"/>
</dbReference>
<evidence type="ECO:0000256" key="2">
    <source>
        <dbReference type="ARBA" id="ARBA00022679"/>
    </source>
</evidence>
<evidence type="ECO:0000256" key="1">
    <source>
        <dbReference type="ARBA" id="ARBA00022527"/>
    </source>
</evidence>
<dbReference type="GO" id="GO:0007165">
    <property type="term" value="P:signal transduction"/>
    <property type="evidence" value="ECO:0007669"/>
    <property type="project" value="TreeGrafter"/>
</dbReference>
<dbReference type="PANTHER" id="PTHR43895">
    <property type="entry name" value="CALCIUM/CALMODULIN-DEPENDENT PROTEIN KINASE KINASE-RELATED"/>
    <property type="match status" value="1"/>
</dbReference>
<dbReference type="CDD" id="cd14008">
    <property type="entry name" value="STKc_LKB1_CaMKK"/>
    <property type="match status" value="1"/>
</dbReference>
<dbReference type="PROSITE" id="PS00107">
    <property type="entry name" value="PROTEIN_KINASE_ATP"/>
    <property type="match status" value="1"/>
</dbReference>
<organism evidence="9 10">
    <name type="scientific">Nadsonia fulvescens var. elongata DSM 6958</name>
    <dbReference type="NCBI Taxonomy" id="857566"/>
    <lineage>
        <taxon>Eukaryota</taxon>
        <taxon>Fungi</taxon>
        <taxon>Dikarya</taxon>
        <taxon>Ascomycota</taxon>
        <taxon>Saccharomycotina</taxon>
        <taxon>Dipodascomycetes</taxon>
        <taxon>Dipodascales</taxon>
        <taxon>Dipodascales incertae sedis</taxon>
        <taxon>Nadsonia</taxon>
    </lineage>
</organism>
<evidence type="ECO:0000256" key="7">
    <source>
        <dbReference type="RuleBase" id="RU000304"/>
    </source>
</evidence>
<dbReference type="PANTHER" id="PTHR43895:SF152">
    <property type="entry name" value="SERINE_THREONINE-PROTEIN KINASE TOS3"/>
    <property type="match status" value="1"/>
</dbReference>
<dbReference type="PROSITE" id="PS00108">
    <property type="entry name" value="PROTEIN_KINASE_ST"/>
    <property type="match status" value="1"/>
</dbReference>
<dbReference type="AlphaFoldDB" id="A0A1E3PE28"/>
<evidence type="ECO:0000256" key="6">
    <source>
        <dbReference type="PROSITE-ProRule" id="PRU10141"/>
    </source>
</evidence>
<feature type="non-terminal residue" evidence="9">
    <location>
        <position position="356"/>
    </location>
</feature>
<dbReference type="STRING" id="857566.A0A1E3PE28"/>
<dbReference type="OrthoDB" id="68483at2759"/>
<feature type="non-terminal residue" evidence="9">
    <location>
        <position position="1"/>
    </location>
</feature>
<dbReference type="SMART" id="SM00220">
    <property type="entry name" value="S_TKc"/>
    <property type="match status" value="1"/>
</dbReference>
<keyword evidence="10" id="KW-1185">Reference proteome</keyword>
<keyword evidence="1 7" id="KW-0723">Serine/threonine-protein kinase</keyword>
<dbReference type="InterPro" id="IPR011009">
    <property type="entry name" value="Kinase-like_dom_sf"/>
</dbReference>
<dbReference type="EMBL" id="KV454414">
    <property type="protein sequence ID" value="ODQ63641.1"/>
    <property type="molecule type" value="Genomic_DNA"/>
</dbReference>
<keyword evidence="2" id="KW-0808">Transferase</keyword>
<dbReference type="GO" id="GO:0004674">
    <property type="term" value="F:protein serine/threonine kinase activity"/>
    <property type="evidence" value="ECO:0007669"/>
    <property type="project" value="UniProtKB-KW"/>
</dbReference>
<reference evidence="9 10" key="1">
    <citation type="journal article" date="2016" name="Proc. Natl. Acad. Sci. U.S.A.">
        <title>Comparative genomics of biotechnologically important yeasts.</title>
        <authorList>
            <person name="Riley R."/>
            <person name="Haridas S."/>
            <person name="Wolfe K.H."/>
            <person name="Lopes M.R."/>
            <person name="Hittinger C.T."/>
            <person name="Goeker M."/>
            <person name="Salamov A.A."/>
            <person name="Wisecaver J.H."/>
            <person name="Long T.M."/>
            <person name="Calvey C.H."/>
            <person name="Aerts A.L."/>
            <person name="Barry K.W."/>
            <person name="Choi C."/>
            <person name="Clum A."/>
            <person name="Coughlan A.Y."/>
            <person name="Deshpande S."/>
            <person name="Douglass A.P."/>
            <person name="Hanson S.J."/>
            <person name="Klenk H.-P."/>
            <person name="LaButti K.M."/>
            <person name="Lapidus A."/>
            <person name="Lindquist E.A."/>
            <person name="Lipzen A.M."/>
            <person name="Meier-Kolthoff J.P."/>
            <person name="Ohm R.A."/>
            <person name="Otillar R.P."/>
            <person name="Pangilinan J.L."/>
            <person name="Peng Y."/>
            <person name="Rokas A."/>
            <person name="Rosa C.A."/>
            <person name="Scheuner C."/>
            <person name="Sibirny A.A."/>
            <person name="Slot J.C."/>
            <person name="Stielow J.B."/>
            <person name="Sun H."/>
            <person name="Kurtzman C.P."/>
            <person name="Blackwell M."/>
            <person name="Grigoriev I.V."/>
            <person name="Jeffries T.W."/>
        </authorList>
    </citation>
    <scope>NUCLEOTIDE SEQUENCE [LARGE SCALE GENOMIC DNA]</scope>
    <source>
        <strain evidence="9 10">DSM 6958</strain>
    </source>
</reference>
<dbReference type="InterPro" id="IPR000719">
    <property type="entry name" value="Prot_kinase_dom"/>
</dbReference>
<sequence length="356" mass="40913">SRNHKSVHETNYIRIDYDPHTGKTLLNNYSILKELGRGQYGKVRLAQDLNHNQYVAIKVLNRAGKPKLKLGSMSHEEVKILQEVAMLRKCVDHPYLIQLNEVINDFKSRKIYLIFEFCSQGEITWATKWTKQDYENITNTNNATDNSLANIPLFSFEKTRTVATQLLLGLEYLHLNGIVHRDIKPANLLITKNNEVRISDFGVSFDITEARARSKNNRLASLVPVSDTAADQLIKFELSKTVGTPAFFAPELCTMNSAYEIESSTLNYVWALGVTLYALLFGKLPFLADNEYELIKKIPVERIYYPDEDEKLQYKNIVNDLLAVDFILLKDLLQKILVPDPQDRLSIKQIKQHPWI</sequence>
<keyword evidence="5 6" id="KW-0067">ATP-binding</keyword>
<dbReference type="InterPro" id="IPR008271">
    <property type="entry name" value="Ser/Thr_kinase_AS"/>
</dbReference>
<proteinExistence type="inferred from homology"/>
<dbReference type="GO" id="GO:0005524">
    <property type="term" value="F:ATP binding"/>
    <property type="evidence" value="ECO:0007669"/>
    <property type="project" value="UniProtKB-UniRule"/>
</dbReference>
<accession>A0A1E3PE28</accession>
<evidence type="ECO:0000313" key="10">
    <source>
        <dbReference type="Proteomes" id="UP000095009"/>
    </source>
</evidence>
<keyword evidence="4 9" id="KW-0418">Kinase</keyword>
<feature type="binding site" evidence="6">
    <location>
        <position position="65"/>
    </location>
    <ligand>
        <name>ATP</name>
        <dbReference type="ChEBI" id="CHEBI:30616"/>
    </ligand>
</feature>
<evidence type="ECO:0000259" key="8">
    <source>
        <dbReference type="PROSITE" id="PS50011"/>
    </source>
</evidence>